<gene>
    <name evidence="2" type="ORF">HDID_LOCUS41</name>
</gene>
<accession>A0A0R3S7L8</accession>
<organism evidence="4">
    <name type="scientific">Hymenolepis diminuta</name>
    <name type="common">Rat tapeworm</name>
    <dbReference type="NCBI Taxonomy" id="6216"/>
    <lineage>
        <taxon>Eukaryota</taxon>
        <taxon>Metazoa</taxon>
        <taxon>Spiralia</taxon>
        <taxon>Lophotrochozoa</taxon>
        <taxon>Platyhelminthes</taxon>
        <taxon>Cestoda</taxon>
        <taxon>Eucestoda</taxon>
        <taxon>Cyclophyllidea</taxon>
        <taxon>Hymenolepididae</taxon>
        <taxon>Hymenolepis</taxon>
    </lineage>
</organism>
<dbReference type="Proteomes" id="UP000274504">
    <property type="component" value="Unassembled WGS sequence"/>
</dbReference>
<dbReference type="OrthoDB" id="10068977at2759"/>
<proteinExistence type="predicted"/>
<evidence type="ECO:0000256" key="1">
    <source>
        <dbReference type="SAM" id="MobiDB-lite"/>
    </source>
</evidence>
<dbReference type="EMBL" id="UYSG01000003">
    <property type="protein sequence ID" value="VDL11659.1"/>
    <property type="molecule type" value="Genomic_DNA"/>
</dbReference>
<evidence type="ECO:0000313" key="4">
    <source>
        <dbReference type="WBParaSite" id="HDID_0000004001-mRNA-1"/>
    </source>
</evidence>
<evidence type="ECO:0000313" key="2">
    <source>
        <dbReference type="EMBL" id="VDL11659.1"/>
    </source>
</evidence>
<feature type="compositionally biased region" description="Basic residues" evidence="1">
    <location>
        <begin position="1"/>
        <end position="11"/>
    </location>
</feature>
<reference evidence="2 3" key="2">
    <citation type="submission" date="2018-11" db="EMBL/GenBank/DDBJ databases">
        <authorList>
            <consortium name="Pathogen Informatics"/>
        </authorList>
    </citation>
    <scope>NUCLEOTIDE SEQUENCE [LARGE SCALE GENOMIC DNA]</scope>
</reference>
<feature type="region of interest" description="Disordered" evidence="1">
    <location>
        <begin position="1"/>
        <end position="24"/>
    </location>
</feature>
<dbReference type="AlphaFoldDB" id="A0A0R3S7L8"/>
<evidence type="ECO:0000313" key="3">
    <source>
        <dbReference type="Proteomes" id="UP000274504"/>
    </source>
</evidence>
<reference evidence="4" key="1">
    <citation type="submission" date="2017-02" db="UniProtKB">
        <authorList>
            <consortium name="WormBaseParasite"/>
        </authorList>
    </citation>
    <scope>IDENTIFICATION</scope>
</reference>
<sequence length="78" mass="8735">MLIKSKRKQRVDKHSSGAAPVYENAIQKQDSTSDFSAHYGQHDIGVVGTADYLSDINVVRDSEEELQGRVEKLLECIE</sequence>
<protein>
    <submittedName>
        <fullName evidence="2 4">Uncharacterized protein</fullName>
    </submittedName>
</protein>
<name>A0A0R3S7L8_HYMDI</name>
<dbReference type="WBParaSite" id="HDID_0000004001-mRNA-1">
    <property type="protein sequence ID" value="HDID_0000004001-mRNA-1"/>
    <property type="gene ID" value="HDID_0000004001"/>
</dbReference>